<protein>
    <submittedName>
        <fullName evidence="1">Uncharacterized protein</fullName>
    </submittedName>
</protein>
<gene>
    <name evidence="1" type="ORF">ANE_LOCUS7814</name>
</gene>
<reference evidence="1" key="1">
    <citation type="submission" date="2019-07" db="EMBL/GenBank/DDBJ databases">
        <authorList>
            <person name="Dittberner H."/>
        </authorList>
    </citation>
    <scope>NUCLEOTIDE SEQUENCE [LARGE SCALE GENOMIC DNA]</scope>
</reference>
<dbReference type="AlphaFoldDB" id="A0A565B8Y5"/>
<proteinExistence type="predicted"/>
<dbReference type="EMBL" id="CABITT030000003">
    <property type="protein sequence ID" value="VVA97369.1"/>
    <property type="molecule type" value="Genomic_DNA"/>
</dbReference>
<organism evidence="1 2">
    <name type="scientific">Arabis nemorensis</name>
    <dbReference type="NCBI Taxonomy" id="586526"/>
    <lineage>
        <taxon>Eukaryota</taxon>
        <taxon>Viridiplantae</taxon>
        <taxon>Streptophyta</taxon>
        <taxon>Embryophyta</taxon>
        <taxon>Tracheophyta</taxon>
        <taxon>Spermatophyta</taxon>
        <taxon>Magnoliopsida</taxon>
        <taxon>eudicotyledons</taxon>
        <taxon>Gunneridae</taxon>
        <taxon>Pentapetalae</taxon>
        <taxon>rosids</taxon>
        <taxon>malvids</taxon>
        <taxon>Brassicales</taxon>
        <taxon>Brassicaceae</taxon>
        <taxon>Arabideae</taxon>
        <taxon>Arabis</taxon>
    </lineage>
</organism>
<evidence type="ECO:0000313" key="1">
    <source>
        <dbReference type="EMBL" id="VVA97369.1"/>
    </source>
</evidence>
<accession>A0A565B8Y5</accession>
<keyword evidence="2" id="KW-1185">Reference proteome</keyword>
<name>A0A565B8Y5_9BRAS</name>
<comment type="caution">
    <text evidence="1">The sequence shown here is derived from an EMBL/GenBank/DDBJ whole genome shotgun (WGS) entry which is preliminary data.</text>
</comment>
<dbReference type="Proteomes" id="UP000489600">
    <property type="component" value="Unassembled WGS sequence"/>
</dbReference>
<evidence type="ECO:0000313" key="2">
    <source>
        <dbReference type="Proteomes" id="UP000489600"/>
    </source>
</evidence>
<sequence length="148" mass="16011">MSSSTTRKYAAVLWGHFLVFSKGVFLLEGYLKESTGKRLSNINVETVKSNKLALPKLLFTSPSPGNSKYHFAHCGGEESRLSIGRGIVTSFHTLKDKYCELLTWTQKQPLPINVAASSAIVGVEGAFAGFLVHTMFQACLGSQAAVSP</sequence>